<dbReference type="PANTHER" id="PTHR37314:SF4">
    <property type="entry name" value="UPF0700 TRANSMEMBRANE PROTEIN YOAK"/>
    <property type="match status" value="1"/>
</dbReference>
<feature type="transmembrane region" description="Helical" evidence="1">
    <location>
        <begin position="108"/>
        <end position="129"/>
    </location>
</feature>
<feature type="transmembrane region" description="Helical" evidence="1">
    <location>
        <begin position="74"/>
        <end position="96"/>
    </location>
</feature>
<dbReference type="OrthoDB" id="270162at2"/>
<dbReference type="AlphaFoldDB" id="A0A433X8A2"/>
<keyword evidence="1" id="KW-0812">Transmembrane</keyword>
<dbReference type="Proteomes" id="UP000281547">
    <property type="component" value="Unassembled WGS sequence"/>
</dbReference>
<feature type="transmembrane region" description="Helical" evidence="1">
    <location>
        <begin position="29"/>
        <end position="54"/>
    </location>
</feature>
<protein>
    <submittedName>
        <fullName evidence="2">DUF1275 domain-containing protein</fullName>
    </submittedName>
</protein>
<evidence type="ECO:0000313" key="3">
    <source>
        <dbReference type="Proteomes" id="UP000281547"/>
    </source>
</evidence>
<accession>A0A433X8A2</accession>
<dbReference type="InterPro" id="IPR010699">
    <property type="entry name" value="DUF1275"/>
</dbReference>
<proteinExistence type="predicted"/>
<gene>
    <name evidence="2" type="ORF">EMQ25_13370</name>
</gene>
<dbReference type="Pfam" id="PF06912">
    <property type="entry name" value="DUF1275"/>
    <property type="match status" value="1"/>
</dbReference>
<keyword evidence="1" id="KW-0472">Membrane</keyword>
<evidence type="ECO:0000313" key="2">
    <source>
        <dbReference type="EMBL" id="RUT30296.1"/>
    </source>
</evidence>
<feature type="transmembrane region" description="Helical" evidence="1">
    <location>
        <begin position="202"/>
        <end position="222"/>
    </location>
</feature>
<dbReference type="EMBL" id="RZNJ01000004">
    <property type="protein sequence ID" value="RUT30296.1"/>
    <property type="molecule type" value="Genomic_DNA"/>
</dbReference>
<reference evidence="2 3" key="1">
    <citation type="journal article" date="2016" name="Int. J. Syst. Evol. Microbiol.">
        <title>Arsenicitalea aurantiaca gen. nov., sp. nov., a new member of the family Hyphomicrobiaceae, isolated from high-arsenic sediment.</title>
        <authorList>
            <person name="Mu Y."/>
            <person name="Zhou L."/>
            <person name="Zeng X.C."/>
            <person name="Liu L."/>
            <person name="Pan Y."/>
            <person name="Chen X."/>
            <person name="Wang J."/>
            <person name="Li S."/>
            <person name="Li W.J."/>
            <person name="Wang Y."/>
        </authorList>
    </citation>
    <scope>NUCLEOTIDE SEQUENCE [LARGE SCALE GENOMIC DNA]</scope>
    <source>
        <strain evidence="2 3">42-50</strain>
    </source>
</reference>
<organism evidence="2 3">
    <name type="scientific">Arsenicitalea aurantiaca</name>
    <dbReference type="NCBI Taxonomy" id="1783274"/>
    <lineage>
        <taxon>Bacteria</taxon>
        <taxon>Pseudomonadati</taxon>
        <taxon>Pseudomonadota</taxon>
        <taxon>Alphaproteobacteria</taxon>
        <taxon>Hyphomicrobiales</taxon>
        <taxon>Devosiaceae</taxon>
        <taxon>Arsenicitalea</taxon>
    </lineage>
</organism>
<keyword evidence="1" id="KW-1133">Transmembrane helix</keyword>
<feature type="transmembrane region" description="Helical" evidence="1">
    <location>
        <begin position="135"/>
        <end position="153"/>
    </location>
</feature>
<dbReference type="RefSeq" id="WP_127189077.1">
    <property type="nucleotide sequence ID" value="NZ_RZNJ01000004.1"/>
</dbReference>
<evidence type="ECO:0000256" key="1">
    <source>
        <dbReference type="SAM" id="Phobius"/>
    </source>
</evidence>
<sequence length="267" mass="28277">MALSHPPLRRLGRLRLATAHRRTRWADGVLALVLTFVAGAVNAGGFLAIGWYTSHMTGIVSLAADSLVLGALDLVWPALLAVLAFIAGAASSAVLVNWGRRNRRSRQYAYPILFEAALLLGFGGLAAVLGPDGPFGPLIGVLCFIMGLQNATVTKLSGARIRTTHLTGMITDIGIEIGKALYREARDDPAHPVRADREKLKLLLGLVSAFFLGGLSGAIGFSVLGFPFTIPLALLLTLIALPRIGRRKGRATRPLTRPGPAAPPDRA</sequence>
<feature type="transmembrane region" description="Helical" evidence="1">
    <location>
        <begin position="228"/>
        <end position="245"/>
    </location>
</feature>
<name>A0A433X8A2_9HYPH</name>
<keyword evidence="3" id="KW-1185">Reference proteome</keyword>
<comment type="caution">
    <text evidence="2">The sequence shown here is derived from an EMBL/GenBank/DDBJ whole genome shotgun (WGS) entry which is preliminary data.</text>
</comment>
<dbReference type="PANTHER" id="PTHR37314">
    <property type="entry name" value="SLR0142 PROTEIN"/>
    <property type="match status" value="1"/>
</dbReference>